<dbReference type="GO" id="GO:0009306">
    <property type="term" value="P:protein secretion"/>
    <property type="evidence" value="ECO:0007669"/>
    <property type="project" value="InterPro"/>
</dbReference>
<dbReference type="GO" id="GO:0006605">
    <property type="term" value="P:protein targeting"/>
    <property type="evidence" value="ECO:0007669"/>
    <property type="project" value="InterPro"/>
</dbReference>
<dbReference type="NCBIfam" id="TIGR00964">
    <property type="entry name" value="secE_bact"/>
    <property type="match status" value="1"/>
</dbReference>
<dbReference type="Pfam" id="PF00584">
    <property type="entry name" value="SecE"/>
    <property type="match status" value="1"/>
</dbReference>
<evidence type="ECO:0000256" key="2">
    <source>
        <dbReference type="ARBA" id="ARBA00022448"/>
    </source>
</evidence>
<evidence type="ECO:0000313" key="10">
    <source>
        <dbReference type="Proteomes" id="UP000500741"/>
    </source>
</evidence>
<keyword evidence="10" id="KW-1185">Reference proteome</keyword>
<dbReference type="InterPro" id="IPR038379">
    <property type="entry name" value="SecE_sf"/>
</dbReference>
<dbReference type="InterPro" id="IPR001901">
    <property type="entry name" value="Translocase_SecE/Sec61-g"/>
</dbReference>
<keyword evidence="6" id="KW-0811">Translocation</keyword>
<evidence type="ECO:0000256" key="8">
    <source>
        <dbReference type="SAM" id="Phobius"/>
    </source>
</evidence>
<dbReference type="EMBL" id="CP049888">
    <property type="protein sequence ID" value="QIL50143.1"/>
    <property type="molecule type" value="Genomic_DNA"/>
</dbReference>
<sequence length="56" mass="6414">MKFLGSVASEMRRVTWPTFGENMRDTGIVLWTSIFFALFFGGVDWLLEQGILLLSK</sequence>
<dbReference type="GO" id="GO:0008320">
    <property type="term" value="F:protein transmembrane transporter activity"/>
    <property type="evidence" value="ECO:0007669"/>
    <property type="project" value="InterPro"/>
</dbReference>
<evidence type="ECO:0000313" key="9">
    <source>
        <dbReference type="EMBL" id="QIL50143.1"/>
    </source>
</evidence>
<dbReference type="InterPro" id="IPR005807">
    <property type="entry name" value="SecE_bac"/>
</dbReference>
<evidence type="ECO:0000256" key="1">
    <source>
        <dbReference type="ARBA" id="ARBA00004370"/>
    </source>
</evidence>
<dbReference type="KEGG" id="wco:G7084_01670"/>
<name>A0A6G8AZ35_9LACO</name>
<evidence type="ECO:0000256" key="4">
    <source>
        <dbReference type="ARBA" id="ARBA00022927"/>
    </source>
</evidence>
<gene>
    <name evidence="9" type="primary">secE</name>
    <name evidence="9" type="ORF">G7084_01670</name>
</gene>
<reference evidence="9 10" key="1">
    <citation type="submission" date="2020-03" db="EMBL/GenBank/DDBJ databases">
        <title>Weissella sp. nov., isolated from Cybister lewisianus.</title>
        <authorList>
            <person name="Hyun D.-W."/>
            <person name="Bae J.-W."/>
        </authorList>
    </citation>
    <scope>NUCLEOTIDE SEQUENCE [LARGE SCALE GENOMIC DNA]</scope>
    <source>
        <strain evidence="9 10">HDW19</strain>
    </source>
</reference>
<feature type="transmembrane region" description="Helical" evidence="8">
    <location>
        <begin position="28"/>
        <end position="47"/>
    </location>
</feature>
<accession>A0A6G8AZ35</accession>
<evidence type="ECO:0000256" key="3">
    <source>
        <dbReference type="ARBA" id="ARBA00022692"/>
    </source>
</evidence>
<dbReference type="Gene3D" id="1.20.5.1030">
    <property type="entry name" value="Preprotein translocase secy subunit"/>
    <property type="match status" value="1"/>
</dbReference>
<evidence type="ECO:0000256" key="5">
    <source>
        <dbReference type="ARBA" id="ARBA00022989"/>
    </source>
</evidence>
<evidence type="ECO:0000256" key="6">
    <source>
        <dbReference type="ARBA" id="ARBA00023010"/>
    </source>
</evidence>
<keyword evidence="7 8" id="KW-0472">Membrane</keyword>
<proteinExistence type="predicted"/>
<evidence type="ECO:0000256" key="7">
    <source>
        <dbReference type="ARBA" id="ARBA00023136"/>
    </source>
</evidence>
<dbReference type="GO" id="GO:0006886">
    <property type="term" value="P:intracellular protein transport"/>
    <property type="evidence" value="ECO:0007669"/>
    <property type="project" value="InterPro"/>
</dbReference>
<comment type="subcellular location">
    <subcellularLocation>
        <location evidence="1">Membrane</location>
    </subcellularLocation>
</comment>
<dbReference type="AlphaFoldDB" id="A0A6G8AZ35"/>
<dbReference type="RefSeq" id="WP_166009457.1">
    <property type="nucleotide sequence ID" value="NZ_CP049888.1"/>
</dbReference>
<keyword evidence="2" id="KW-0813">Transport</keyword>
<dbReference type="Proteomes" id="UP000500741">
    <property type="component" value="Chromosome"/>
</dbReference>
<keyword evidence="5 8" id="KW-1133">Transmembrane helix</keyword>
<keyword evidence="4" id="KW-0653">Protein transport</keyword>
<protein>
    <submittedName>
        <fullName evidence="9">Preprotein translocase subunit SecE</fullName>
    </submittedName>
</protein>
<keyword evidence="3 8" id="KW-0812">Transmembrane</keyword>
<organism evidence="9 10">
    <name type="scientific">Weissella coleopterorum</name>
    <dbReference type="NCBI Taxonomy" id="2714949"/>
    <lineage>
        <taxon>Bacteria</taxon>
        <taxon>Bacillati</taxon>
        <taxon>Bacillota</taxon>
        <taxon>Bacilli</taxon>
        <taxon>Lactobacillales</taxon>
        <taxon>Lactobacillaceae</taxon>
        <taxon>Weissella</taxon>
    </lineage>
</organism>
<dbReference type="GO" id="GO:0016020">
    <property type="term" value="C:membrane"/>
    <property type="evidence" value="ECO:0007669"/>
    <property type="project" value="UniProtKB-SubCell"/>
</dbReference>